<sequence length="195" mass="22234">MPKIVDHEKQKEKIAEAVWKVIHHEGLDHCTVRKIAKEAGLSPGSMRHYFPNQSQLLIYSMQLVTNRVKTRIEHMEWPGTPFEAVKQLLLQFLPVDEERKLEMEAWLAFTAKSLSDPELRPLRKEMNEGIYSACKKAVDTLAQTAEKPDIDVRLETERLYALIDGLALHSLIEPEQISLEVIDSVLTSHLKSLGG</sequence>
<dbReference type="Pfam" id="PF00440">
    <property type="entry name" value="TetR_N"/>
    <property type="match status" value="1"/>
</dbReference>
<dbReference type="InterPro" id="IPR001647">
    <property type="entry name" value="HTH_TetR"/>
</dbReference>
<dbReference type="SUPFAM" id="SSF46689">
    <property type="entry name" value="Homeodomain-like"/>
    <property type="match status" value="1"/>
</dbReference>
<dbReference type="PROSITE" id="PS01081">
    <property type="entry name" value="HTH_TETR_1"/>
    <property type="match status" value="1"/>
</dbReference>
<dbReference type="Gene3D" id="1.10.357.10">
    <property type="entry name" value="Tetracycline Repressor, domain 2"/>
    <property type="match status" value="1"/>
</dbReference>
<accession>A0ABM6LML4</accession>
<dbReference type="PANTHER" id="PTHR43479:SF11">
    <property type="entry name" value="ACREF_ENVCD OPERON REPRESSOR-RELATED"/>
    <property type="match status" value="1"/>
</dbReference>
<keyword evidence="8" id="KW-1185">Reference proteome</keyword>
<feature type="domain" description="HTH tetR-type" evidence="6">
    <location>
        <begin position="8"/>
        <end position="68"/>
    </location>
</feature>
<dbReference type="Proteomes" id="UP000196877">
    <property type="component" value="Chromosome"/>
</dbReference>
<evidence type="ECO:0000259" key="6">
    <source>
        <dbReference type="PROSITE" id="PS50977"/>
    </source>
</evidence>
<evidence type="ECO:0000256" key="1">
    <source>
        <dbReference type="ARBA" id="ARBA00022491"/>
    </source>
</evidence>
<evidence type="ECO:0000256" key="3">
    <source>
        <dbReference type="ARBA" id="ARBA00023125"/>
    </source>
</evidence>
<keyword evidence="4" id="KW-0804">Transcription</keyword>
<dbReference type="RefSeq" id="WP_029418498.1">
    <property type="nucleotide sequence ID" value="NZ_BORD01000001.1"/>
</dbReference>
<evidence type="ECO:0000313" key="8">
    <source>
        <dbReference type="Proteomes" id="UP000196877"/>
    </source>
</evidence>
<gene>
    <name evidence="7" type="ORF">S101395_04150</name>
</gene>
<keyword evidence="2" id="KW-0805">Transcription regulation</keyword>
<name>A0ABM6LML4_9BACI</name>
<protein>
    <submittedName>
        <fullName evidence="7">HTH-type transcriptional regulator PksA</fullName>
    </submittedName>
</protein>
<dbReference type="GeneID" id="92854961"/>
<reference evidence="7 8" key="1">
    <citation type="submission" date="2017-06" db="EMBL/GenBank/DDBJ databases">
        <title>Genome sequence of Bacillus sonorensis strain SRCM101395.</title>
        <authorList>
            <person name="Cho S.H."/>
        </authorList>
    </citation>
    <scope>NUCLEOTIDE SEQUENCE [LARGE SCALE GENOMIC DNA]</scope>
    <source>
        <strain evidence="7 8">SRCM101395</strain>
    </source>
</reference>
<dbReference type="PANTHER" id="PTHR43479">
    <property type="entry name" value="ACREF/ENVCD OPERON REPRESSOR-RELATED"/>
    <property type="match status" value="1"/>
</dbReference>
<dbReference type="InterPro" id="IPR036271">
    <property type="entry name" value="Tet_transcr_reg_TetR-rel_C_sf"/>
</dbReference>
<dbReference type="SUPFAM" id="SSF48498">
    <property type="entry name" value="Tetracyclin repressor-like, C-terminal domain"/>
    <property type="match status" value="1"/>
</dbReference>
<evidence type="ECO:0000256" key="5">
    <source>
        <dbReference type="PROSITE-ProRule" id="PRU00335"/>
    </source>
</evidence>
<organism evidence="7 8">
    <name type="scientific">Bacillus sonorensis</name>
    <dbReference type="NCBI Taxonomy" id="119858"/>
    <lineage>
        <taxon>Bacteria</taxon>
        <taxon>Bacillati</taxon>
        <taxon>Bacillota</taxon>
        <taxon>Bacilli</taxon>
        <taxon>Bacillales</taxon>
        <taxon>Bacillaceae</taxon>
        <taxon>Bacillus</taxon>
    </lineage>
</organism>
<dbReference type="InterPro" id="IPR009057">
    <property type="entry name" value="Homeodomain-like_sf"/>
</dbReference>
<proteinExistence type="predicted"/>
<dbReference type="EMBL" id="CP021920">
    <property type="protein sequence ID" value="ASB90652.1"/>
    <property type="molecule type" value="Genomic_DNA"/>
</dbReference>
<evidence type="ECO:0000256" key="2">
    <source>
        <dbReference type="ARBA" id="ARBA00023015"/>
    </source>
</evidence>
<dbReference type="PROSITE" id="PS50977">
    <property type="entry name" value="HTH_TETR_2"/>
    <property type="match status" value="1"/>
</dbReference>
<evidence type="ECO:0000313" key="7">
    <source>
        <dbReference type="EMBL" id="ASB90652.1"/>
    </source>
</evidence>
<dbReference type="Pfam" id="PF13977">
    <property type="entry name" value="TetR_C_6"/>
    <property type="match status" value="1"/>
</dbReference>
<dbReference type="InterPro" id="IPR050624">
    <property type="entry name" value="HTH-type_Tx_Regulator"/>
</dbReference>
<keyword evidence="3 5" id="KW-0238">DNA-binding</keyword>
<evidence type="ECO:0000256" key="4">
    <source>
        <dbReference type="ARBA" id="ARBA00023163"/>
    </source>
</evidence>
<dbReference type="InterPro" id="IPR039538">
    <property type="entry name" value="BetI_C"/>
</dbReference>
<dbReference type="InterPro" id="IPR023772">
    <property type="entry name" value="DNA-bd_HTH_TetR-type_CS"/>
</dbReference>
<keyword evidence="1" id="KW-0678">Repressor</keyword>
<feature type="DNA-binding region" description="H-T-H motif" evidence="5">
    <location>
        <begin position="31"/>
        <end position="50"/>
    </location>
</feature>